<keyword evidence="2" id="KW-1185">Reference proteome</keyword>
<evidence type="ECO:0000313" key="2">
    <source>
        <dbReference type="Proteomes" id="UP000824881"/>
    </source>
</evidence>
<name>A0ACB7JAV2_PLECO</name>
<proteinExistence type="predicted"/>
<sequence>MNPTEQAWDLHGSQARPVLLSKLSKVSMRPLASENAFKKRLTAYHRLTVNSNSRDIMGVTVERITPGDGQTFPKTGDTVYIHYVGTLTNGKKFDSSRDRGSPFKTLIGVGKVIKGWDEGTRNVNLLSHSLLTRDGGVPQLSVGEKAILTCSADYAYGSRGFPPVIPPDSVLQFEVELLKIEPASPA</sequence>
<comment type="caution">
    <text evidence="1">The sequence shown here is derived from an EMBL/GenBank/DDBJ whole genome shotgun (WGS) entry which is preliminary data.</text>
</comment>
<dbReference type="Proteomes" id="UP000824881">
    <property type="component" value="Unassembled WGS sequence"/>
</dbReference>
<protein>
    <submittedName>
        <fullName evidence="1">Uncharacterized protein</fullName>
    </submittedName>
</protein>
<reference evidence="1 2" key="1">
    <citation type="journal article" date="2021" name="Appl. Environ. Microbiol.">
        <title>Genetic linkage and physical mapping for an oyster mushroom Pleurotus cornucopiae and QTL analysis for the trait cap color.</title>
        <authorList>
            <person name="Zhang Y."/>
            <person name="Gao W."/>
            <person name="Sonnenberg A."/>
            <person name="Chen Q."/>
            <person name="Zhang J."/>
            <person name="Huang C."/>
        </authorList>
    </citation>
    <scope>NUCLEOTIDE SEQUENCE [LARGE SCALE GENOMIC DNA]</scope>
    <source>
        <strain evidence="1">CCMSSC00406</strain>
    </source>
</reference>
<dbReference type="EMBL" id="WQMT02000001">
    <property type="protein sequence ID" value="KAG9227727.1"/>
    <property type="molecule type" value="Genomic_DNA"/>
</dbReference>
<gene>
    <name evidence="1" type="ORF">CCMSSC00406_0000627</name>
</gene>
<accession>A0ACB7JAV2</accession>
<evidence type="ECO:0000313" key="1">
    <source>
        <dbReference type="EMBL" id="KAG9227727.1"/>
    </source>
</evidence>
<organism evidence="1 2">
    <name type="scientific">Pleurotus cornucopiae</name>
    <name type="common">Cornucopia mushroom</name>
    <dbReference type="NCBI Taxonomy" id="5321"/>
    <lineage>
        <taxon>Eukaryota</taxon>
        <taxon>Fungi</taxon>
        <taxon>Dikarya</taxon>
        <taxon>Basidiomycota</taxon>
        <taxon>Agaricomycotina</taxon>
        <taxon>Agaricomycetes</taxon>
        <taxon>Agaricomycetidae</taxon>
        <taxon>Agaricales</taxon>
        <taxon>Pleurotineae</taxon>
        <taxon>Pleurotaceae</taxon>
        <taxon>Pleurotus</taxon>
    </lineage>
</organism>